<dbReference type="InterPro" id="IPR055206">
    <property type="entry name" value="DEXQc_SUV3"/>
</dbReference>
<evidence type="ECO:0000256" key="2">
    <source>
        <dbReference type="ARBA" id="ARBA00001946"/>
    </source>
</evidence>
<feature type="domain" description="Helicase C-terminal" evidence="13">
    <location>
        <begin position="370"/>
        <end position="537"/>
    </location>
</feature>
<evidence type="ECO:0000256" key="12">
    <source>
        <dbReference type="SAM" id="MobiDB-lite"/>
    </source>
</evidence>
<dbReference type="InterPro" id="IPR041082">
    <property type="entry name" value="Suv3_C_1"/>
</dbReference>
<dbReference type="Gene3D" id="1.20.58.1080">
    <property type="match status" value="1"/>
</dbReference>
<dbReference type="PANTHER" id="PTHR12131">
    <property type="entry name" value="ATP-DEPENDENT RNA AND DNA HELICASE"/>
    <property type="match status" value="1"/>
</dbReference>
<name>A0A1W2TEB0_ROSNE</name>
<dbReference type="SUPFAM" id="SSF52540">
    <property type="entry name" value="P-loop containing nucleoside triphosphate hydrolases"/>
    <property type="match status" value="1"/>
</dbReference>
<keyword evidence="9" id="KW-0809">Transit peptide</keyword>
<feature type="region of interest" description="Disordered" evidence="12">
    <location>
        <begin position="728"/>
        <end position="791"/>
    </location>
</feature>
<proteinExistence type="predicted"/>
<evidence type="ECO:0000256" key="10">
    <source>
        <dbReference type="ARBA" id="ARBA00023128"/>
    </source>
</evidence>
<feature type="compositionally biased region" description="Basic and acidic residues" evidence="12">
    <location>
        <begin position="747"/>
        <end position="765"/>
    </location>
</feature>
<dbReference type="OMA" id="QPANWYT"/>
<dbReference type="STRING" id="77044.A0A1W2TEB0"/>
<feature type="compositionally biased region" description="Low complexity" evidence="12">
    <location>
        <begin position="22"/>
        <end position="35"/>
    </location>
</feature>
<evidence type="ECO:0000313" key="14">
    <source>
        <dbReference type="EMBL" id="GAP86345.1"/>
    </source>
</evidence>
<accession>A0A1W2TEB0</accession>
<dbReference type="EMBL" id="DF977463">
    <property type="protein sequence ID" value="GAP86345.1"/>
    <property type="molecule type" value="Genomic_DNA"/>
</dbReference>
<dbReference type="Proteomes" id="UP000054516">
    <property type="component" value="Unassembled WGS sequence"/>
</dbReference>
<evidence type="ECO:0000256" key="5">
    <source>
        <dbReference type="ARBA" id="ARBA00022741"/>
    </source>
</evidence>
<dbReference type="OrthoDB" id="6692397at2759"/>
<dbReference type="PROSITE" id="PS51194">
    <property type="entry name" value="HELICASE_CTER"/>
    <property type="match status" value="1"/>
</dbReference>
<dbReference type="PANTHER" id="PTHR12131:SF1">
    <property type="entry name" value="ATP-DEPENDENT RNA HELICASE SUPV3L1, MITOCHONDRIAL-RELATED"/>
    <property type="match status" value="1"/>
</dbReference>
<dbReference type="CDD" id="cd18805">
    <property type="entry name" value="SF2_C_suv3"/>
    <property type="match status" value="1"/>
</dbReference>
<dbReference type="FunFam" id="3.40.50.300:FF:000269">
    <property type="entry name" value="ATP-dependent RNA helicase SUPV3L1, mitochondrial"/>
    <property type="match status" value="1"/>
</dbReference>
<evidence type="ECO:0000259" key="13">
    <source>
        <dbReference type="PROSITE" id="PS51194"/>
    </source>
</evidence>
<keyword evidence="7 14" id="KW-0347">Helicase</keyword>
<dbReference type="EC" id="3.6.4.13" evidence="4"/>
<comment type="catalytic activity">
    <reaction evidence="11">
        <text>ATP + H2O = ADP + phosphate + H(+)</text>
        <dbReference type="Rhea" id="RHEA:13065"/>
        <dbReference type="ChEBI" id="CHEBI:15377"/>
        <dbReference type="ChEBI" id="CHEBI:15378"/>
        <dbReference type="ChEBI" id="CHEBI:30616"/>
        <dbReference type="ChEBI" id="CHEBI:43474"/>
        <dbReference type="ChEBI" id="CHEBI:456216"/>
        <dbReference type="EC" id="3.6.4.13"/>
    </reaction>
</comment>
<dbReference type="CDD" id="cd17913">
    <property type="entry name" value="DEXQc_Suv3"/>
    <property type="match status" value="1"/>
</dbReference>
<feature type="region of interest" description="Disordered" evidence="12">
    <location>
        <begin position="22"/>
        <end position="58"/>
    </location>
</feature>
<evidence type="ECO:0000256" key="6">
    <source>
        <dbReference type="ARBA" id="ARBA00022801"/>
    </source>
</evidence>
<gene>
    <name evidence="14" type="ORF">SAMD00023353_1800640</name>
</gene>
<dbReference type="GO" id="GO:0000965">
    <property type="term" value="P:mitochondrial RNA 3'-end processing"/>
    <property type="evidence" value="ECO:0007669"/>
    <property type="project" value="TreeGrafter"/>
</dbReference>
<reference evidence="14" key="1">
    <citation type="submission" date="2016-03" db="EMBL/GenBank/DDBJ databases">
        <title>Draft genome sequence of Rosellinia necatrix.</title>
        <authorList>
            <person name="Kanematsu S."/>
        </authorList>
    </citation>
    <scope>NUCLEOTIDE SEQUENCE [LARGE SCALE GENOMIC DNA]</scope>
    <source>
        <strain evidence="14">W97</strain>
    </source>
</reference>
<protein>
    <recommendedName>
        <fullName evidence="4">RNA helicase</fullName>
        <ecNumber evidence="4">3.6.4.13</ecNumber>
    </recommendedName>
</protein>
<evidence type="ECO:0000256" key="4">
    <source>
        <dbReference type="ARBA" id="ARBA00012552"/>
    </source>
</evidence>
<dbReference type="Pfam" id="PF18147">
    <property type="entry name" value="Suv3_C_1"/>
    <property type="match status" value="1"/>
</dbReference>
<dbReference type="Pfam" id="PF22527">
    <property type="entry name" value="DEXQc_Suv3"/>
    <property type="match status" value="1"/>
</dbReference>
<dbReference type="Gene3D" id="3.40.50.300">
    <property type="entry name" value="P-loop containing nucleotide triphosphate hydrolases"/>
    <property type="match status" value="2"/>
</dbReference>
<evidence type="ECO:0000256" key="3">
    <source>
        <dbReference type="ARBA" id="ARBA00004173"/>
    </source>
</evidence>
<dbReference type="SMART" id="SM00490">
    <property type="entry name" value="HELICc"/>
    <property type="match status" value="1"/>
</dbReference>
<dbReference type="AlphaFoldDB" id="A0A1W2TEB0"/>
<dbReference type="FunFam" id="1.20.272.40:FF:000002">
    <property type="entry name" value="ATP-dependent RNA helicase SUV3, mitochondrial"/>
    <property type="match status" value="1"/>
</dbReference>
<dbReference type="Pfam" id="PF00271">
    <property type="entry name" value="Helicase_C"/>
    <property type="match status" value="1"/>
</dbReference>
<comment type="cofactor">
    <cofactor evidence="1">
        <name>Mn(2+)</name>
        <dbReference type="ChEBI" id="CHEBI:29035"/>
    </cofactor>
</comment>
<dbReference type="Pfam" id="PF12513">
    <property type="entry name" value="SUV3_C"/>
    <property type="match status" value="1"/>
</dbReference>
<dbReference type="Gene3D" id="1.20.272.40">
    <property type="match status" value="1"/>
</dbReference>
<comment type="cofactor">
    <cofactor evidence="2">
        <name>Mg(2+)</name>
        <dbReference type="ChEBI" id="CHEBI:18420"/>
    </cofactor>
</comment>
<dbReference type="InterPro" id="IPR044774">
    <property type="entry name" value="Suv3_DEXQc"/>
</dbReference>
<organism evidence="14">
    <name type="scientific">Rosellinia necatrix</name>
    <name type="common">White root-rot fungus</name>
    <dbReference type="NCBI Taxonomy" id="77044"/>
    <lineage>
        <taxon>Eukaryota</taxon>
        <taxon>Fungi</taxon>
        <taxon>Dikarya</taxon>
        <taxon>Ascomycota</taxon>
        <taxon>Pezizomycotina</taxon>
        <taxon>Sordariomycetes</taxon>
        <taxon>Xylariomycetidae</taxon>
        <taxon>Xylariales</taxon>
        <taxon>Xylariaceae</taxon>
        <taxon>Rosellinia</taxon>
    </lineage>
</organism>
<keyword evidence="8" id="KW-0067">ATP-binding</keyword>
<keyword evidence="5" id="KW-0547">Nucleotide-binding</keyword>
<evidence type="ECO:0000256" key="9">
    <source>
        <dbReference type="ARBA" id="ARBA00022946"/>
    </source>
</evidence>
<evidence type="ECO:0000256" key="11">
    <source>
        <dbReference type="ARBA" id="ARBA00047984"/>
    </source>
</evidence>
<sequence>MRFLVMRFPLTSSHLARASRACPSLSPSLSPSPSRYAFSTATRQTARSHAKNTKPPLSQRAAAQLSMLNDDDGASRDRHQRYEARKAYASFRKVALTQFQHMVNKNEWAEKSSQYAALGVTSKVDFDCELKLFRSIIHKACALACEGDTVSRKQNPLFWQLRNAFVADDTKGLDAELRHAWHSFLMRSKFPKNILATHEKIADLRFPHEWFPATRALQRTVHLHVGPTNSGKTYNALKALENAKTGIYAGPLRLLAHEVYTRFQAKGKPCALITGEEQRIPKDIDVYFKSCTVEMAPLNSIVDVAVIDEIQMIGDAERGWAWTHAFLGIQAHDLHLCGEERAVELIQSLCATVGDKCIVHRYERLSGLETMHESLGSLKNLQKGDAVISFSRVGIHSLKNEIETATGRRCAIVYGSLPPETRAQQAALFNEPDNEYDFLVASDAIGMGLNLEIRRVIFEATHKRDKNGFRPMGISELKQIGGRAGRYRTVNHAIGTATLDGERREPEARGPGLVTAIEDEDLAAVISAFKTEPKPMKTAGIQPPVAAIERLSTYFPPNTPLSFIIVRLRDIAKLSSRFHLCGLKDMLTVADLIQPFPMSIYDRCVFLNAPVALRDPYGAETLQVFARCVSRMEGGDLLDIPEINLDLLSVKIGGPGHTWGEHLRLLESLHKSITLYLWLSYRFSGVFTSQGLAFHVKERVETKINELLSGISQSEANRRKRLAAMRRESAQNMASPGRLLRETIAQEEPKPGHERVGKWDEEERQQPLFDDPTQLENITRLEPRPGKQAKR</sequence>
<dbReference type="GO" id="GO:0003724">
    <property type="term" value="F:RNA helicase activity"/>
    <property type="evidence" value="ECO:0007669"/>
    <property type="project" value="UniProtKB-EC"/>
</dbReference>
<dbReference type="InterPro" id="IPR027417">
    <property type="entry name" value="P-loop_NTPase"/>
</dbReference>
<evidence type="ECO:0000256" key="8">
    <source>
        <dbReference type="ARBA" id="ARBA00022840"/>
    </source>
</evidence>
<dbReference type="GO" id="GO:0005524">
    <property type="term" value="F:ATP binding"/>
    <property type="evidence" value="ECO:0007669"/>
    <property type="project" value="UniProtKB-KW"/>
</dbReference>
<keyword evidence="10" id="KW-0496">Mitochondrion</keyword>
<dbReference type="InterPro" id="IPR022192">
    <property type="entry name" value="SUV3_C"/>
</dbReference>
<dbReference type="InterPro" id="IPR001650">
    <property type="entry name" value="Helicase_C-like"/>
</dbReference>
<evidence type="ECO:0000313" key="15">
    <source>
        <dbReference type="Proteomes" id="UP000054516"/>
    </source>
</evidence>
<evidence type="ECO:0000256" key="1">
    <source>
        <dbReference type="ARBA" id="ARBA00001936"/>
    </source>
</evidence>
<dbReference type="FunFam" id="3.40.50.300:FF:000957">
    <property type="entry name" value="ATP-dependent RNA helicase SUV3L, mitochondrial"/>
    <property type="match status" value="1"/>
</dbReference>
<dbReference type="InterPro" id="IPR050699">
    <property type="entry name" value="RNA-DNA_Helicase"/>
</dbReference>
<comment type="subcellular location">
    <subcellularLocation>
        <location evidence="3">Mitochondrion</location>
    </subcellularLocation>
</comment>
<keyword evidence="6" id="KW-0378">Hydrolase</keyword>
<dbReference type="GO" id="GO:0045025">
    <property type="term" value="C:mitochondrial degradosome"/>
    <property type="evidence" value="ECO:0007669"/>
    <property type="project" value="TreeGrafter"/>
</dbReference>
<evidence type="ECO:0000256" key="7">
    <source>
        <dbReference type="ARBA" id="ARBA00022806"/>
    </source>
</evidence>
<keyword evidence="15" id="KW-1185">Reference proteome</keyword>
<dbReference type="GO" id="GO:0016787">
    <property type="term" value="F:hydrolase activity"/>
    <property type="evidence" value="ECO:0007669"/>
    <property type="project" value="UniProtKB-KW"/>
</dbReference>